<evidence type="ECO:0000256" key="5">
    <source>
        <dbReference type="ARBA" id="ARBA00022898"/>
    </source>
</evidence>
<keyword evidence="3" id="KW-0032">Aminotransferase</keyword>
<dbReference type="InterPro" id="IPR004838">
    <property type="entry name" value="NHTrfase_class1_PyrdxlP-BS"/>
</dbReference>
<dbReference type="PROSITE" id="PS00105">
    <property type="entry name" value="AA_TRANSFER_CLASS_1"/>
    <property type="match status" value="1"/>
</dbReference>
<dbReference type="InterPro" id="IPR015424">
    <property type="entry name" value="PyrdxlP-dep_Trfase"/>
</dbReference>
<organism evidence="7 8">
    <name type="scientific">Tetradesmus obliquus</name>
    <name type="common">Green alga</name>
    <name type="synonym">Acutodesmus obliquus</name>
    <dbReference type="NCBI Taxonomy" id="3088"/>
    <lineage>
        <taxon>Eukaryota</taxon>
        <taxon>Viridiplantae</taxon>
        <taxon>Chlorophyta</taxon>
        <taxon>core chlorophytes</taxon>
        <taxon>Chlorophyceae</taxon>
        <taxon>CS clade</taxon>
        <taxon>Sphaeropleales</taxon>
        <taxon>Scenedesmaceae</taxon>
        <taxon>Tetradesmus</taxon>
    </lineage>
</organism>
<evidence type="ECO:0000256" key="4">
    <source>
        <dbReference type="ARBA" id="ARBA00022679"/>
    </source>
</evidence>
<keyword evidence="8" id="KW-1185">Reference proteome</keyword>
<comment type="similarity">
    <text evidence="2">Belongs to the class-I pyridoxal-phosphate-dependent aminotransferase family.</text>
</comment>
<comment type="cofactor">
    <cofactor evidence="1">
        <name>pyridoxal 5'-phosphate</name>
        <dbReference type="ChEBI" id="CHEBI:597326"/>
    </cofactor>
</comment>
<reference evidence="7 8" key="1">
    <citation type="submission" date="2023-05" db="EMBL/GenBank/DDBJ databases">
        <title>A 100% complete, gapless, phased diploid assembly of the Scenedesmus obliquus UTEX 3031 genome.</title>
        <authorList>
            <person name="Biondi T.C."/>
            <person name="Hanschen E.R."/>
            <person name="Kwon T."/>
            <person name="Eng W."/>
            <person name="Kruse C.P.S."/>
            <person name="Koehler S.I."/>
            <person name="Kunde Y."/>
            <person name="Gleasner C.D."/>
            <person name="You Mak K.T."/>
            <person name="Polle J."/>
            <person name="Hovde B.T."/>
            <person name="Starkenburg S.R."/>
        </authorList>
    </citation>
    <scope>NUCLEOTIDE SEQUENCE [LARGE SCALE GENOMIC DNA]</scope>
    <source>
        <strain evidence="7 8">DOE0152z</strain>
    </source>
</reference>
<feature type="domain" description="Aminotransferase class I/classII large" evidence="6">
    <location>
        <begin position="87"/>
        <end position="369"/>
    </location>
</feature>
<gene>
    <name evidence="7" type="ORF">OEZ85_004108</name>
</gene>
<evidence type="ECO:0000256" key="3">
    <source>
        <dbReference type="ARBA" id="ARBA00022576"/>
    </source>
</evidence>
<dbReference type="Proteomes" id="UP001244341">
    <property type="component" value="Chromosome 10b"/>
</dbReference>
<dbReference type="Gene3D" id="3.40.640.10">
    <property type="entry name" value="Type I PLP-dependent aspartate aminotransferase-like (Major domain)"/>
    <property type="match status" value="1"/>
</dbReference>
<dbReference type="InterPro" id="IPR015421">
    <property type="entry name" value="PyrdxlP-dep_Trfase_major"/>
</dbReference>
<evidence type="ECO:0000259" key="6">
    <source>
        <dbReference type="Pfam" id="PF00155"/>
    </source>
</evidence>
<dbReference type="PANTHER" id="PTHR46383">
    <property type="entry name" value="ASPARTATE AMINOTRANSFERASE"/>
    <property type="match status" value="1"/>
</dbReference>
<keyword evidence="5" id="KW-0663">Pyridoxal phosphate</keyword>
<name>A0ABY8UE02_TETOB</name>
<dbReference type="Pfam" id="PF00155">
    <property type="entry name" value="Aminotran_1_2"/>
    <property type="match status" value="1"/>
</dbReference>
<protein>
    <recommendedName>
        <fullName evidence="6">Aminotransferase class I/classII large domain-containing protein</fullName>
    </recommendedName>
</protein>
<evidence type="ECO:0000256" key="2">
    <source>
        <dbReference type="ARBA" id="ARBA00007441"/>
    </source>
</evidence>
<keyword evidence="4" id="KW-0808">Transferase</keyword>
<dbReference type="SUPFAM" id="SSF53383">
    <property type="entry name" value="PLP-dependent transferases"/>
    <property type="match status" value="1"/>
</dbReference>
<dbReference type="PANTHER" id="PTHR46383:SF5">
    <property type="entry name" value="AMINOTRANSFERASE CLASS I_CLASSII DOMAIN-CONTAINING PROTEIN"/>
    <property type="match status" value="1"/>
</dbReference>
<evidence type="ECO:0000313" key="8">
    <source>
        <dbReference type="Proteomes" id="UP001244341"/>
    </source>
</evidence>
<dbReference type="CDD" id="cd00609">
    <property type="entry name" value="AAT_like"/>
    <property type="match status" value="1"/>
</dbReference>
<accession>A0ABY8UE02</accession>
<dbReference type="InterPro" id="IPR004839">
    <property type="entry name" value="Aminotransferase_I/II_large"/>
</dbReference>
<sequence>MPSNGTAAPQVSLRARATDPPVIVKTKQLMSQAPPGKDVLSLAQGVVHWRPPPAATAAAAALLAAEADQAGSGISSASGGMRAVFGAGGVHSYGPALGLPSLVEALKQKLATRNGLTGYEVMVTSGANQGFVNVVLALCDAADRVVLFVPYYFNHIMALQMTGGAPQVVLGPCCAGSLHPDWAWLQQQLEGPQPPKVVVLVNPCNPTGVLLSQQELQAAAAMCAAAGCWLLLDATYEDFVYDGRQHASVAGGNVISLFSFSKAYGMMGWRVGYIAYPGKQLLQHARADTSLEEQLLKIQDTVAICPGQLSQHLALAALQQGSSYVQESIAALAHNRQLIADALSPLGSHGEGWVGGDGAIYYFAKLPSRVAYANVSPQQCEVAAGRLKAGLEQLLGMERVPAMA</sequence>
<evidence type="ECO:0000256" key="1">
    <source>
        <dbReference type="ARBA" id="ARBA00001933"/>
    </source>
</evidence>
<dbReference type="EMBL" id="CP126217">
    <property type="protein sequence ID" value="WIA19497.1"/>
    <property type="molecule type" value="Genomic_DNA"/>
</dbReference>
<evidence type="ECO:0000313" key="7">
    <source>
        <dbReference type="EMBL" id="WIA19497.1"/>
    </source>
</evidence>
<proteinExistence type="inferred from homology"/>
<dbReference type="InterPro" id="IPR050596">
    <property type="entry name" value="AspAT/PAT-like"/>
</dbReference>